<gene>
    <name evidence="1" type="ORF">PR048_011645</name>
</gene>
<proteinExistence type="predicted"/>
<protein>
    <submittedName>
        <fullName evidence="1">Uncharacterized protein</fullName>
    </submittedName>
</protein>
<reference evidence="1 2" key="1">
    <citation type="submission" date="2023-02" db="EMBL/GenBank/DDBJ databases">
        <title>LHISI_Scaffold_Assembly.</title>
        <authorList>
            <person name="Stuart O.P."/>
            <person name="Cleave R."/>
            <person name="Magrath M.J.L."/>
            <person name="Mikheyev A.S."/>
        </authorList>
    </citation>
    <scope>NUCLEOTIDE SEQUENCE [LARGE SCALE GENOMIC DNA]</scope>
    <source>
        <strain evidence="1">Daus_M_001</strain>
        <tissue evidence="1">Leg muscle</tissue>
    </source>
</reference>
<comment type="caution">
    <text evidence="1">The sequence shown here is derived from an EMBL/GenBank/DDBJ whole genome shotgun (WGS) entry which is preliminary data.</text>
</comment>
<organism evidence="1 2">
    <name type="scientific">Dryococelus australis</name>
    <dbReference type="NCBI Taxonomy" id="614101"/>
    <lineage>
        <taxon>Eukaryota</taxon>
        <taxon>Metazoa</taxon>
        <taxon>Ecdysozoa</taxon>
        <taxon>Arthropoda</taxon>
        <taxon>Hexapoda</taxon>
        <taxon>Insecta</taxon>
        <taxon>Pterygota</taxon>
        <taxon>Neoptera</taxon>
        <taxon>Polyneoptera</taxon>
        <taxon>Phasmatodea</taxon>
        <taxon>Verophasmatodea</taxon>
        <taxon>Anareolatae</taxon>
        <taxon>Phasmatidae</taxon>
        <taxon>Eurycanthinae</taxon>
        <taxon>Dryococelus</taxon>
    </lineage>
</organism>
<evidence type="ECO:0000313" key="2">
    <source>
        <dbReference type="Proteomes" id="UP001159363"/>
    </source>
</evidence>
<evidence type="ECO:0000313" key="1">
    <source>
        <dbReference type="EMBL" id="KAJ8885448.1"/>
    </source>
</evidence>
<accession>A0ABQ9HM74</accession>
<dbReference type="Proteomes" id="UP001159363">
    <property type="component" value="Chromosome X"/>
</dbReference>
<dbReference type="EMBL" id="JARBHB010000004">
    <property type="protein sequence ID" value="KAJ8885448.1"/>
    <property type="molecule type" value="Genomic_DNA"/>
</dbReference>
<keyword evidence="2" id="KW-1185">Reference proteome</keyword>
<name>A0ABQ9HM74_9NEOP</name>
<sequence length="242" mass="26393">MVLHGHSSSLSQFFKGPHVQRPLMCTQTRPRMLGDTQVVTSGATPALRSKGGLSCPQDVCHFTILARSFWHFELGSIPGRLTRFSQVGIGPNDDTGRWVLSGISCFPHPFIPGSLHIHFNQPSSAQDLATRVLACQSGNCERSHCEVQVHITLSFVCISLAIRSRGGVEVRLFTYHLGELGSIPSWVAARFLQEVTVPDDAAGHPQGFIAIPLATIPRVEQWILTTPDEPSPGDSIRPKDAL</sequence>